<feature type="region of interest" description="Disordered" evidence="4">
    <location>
        <begin position="70"/>
        <end position="90"/>
    </location>
</feature>
<keyword evidence="1" id="KW-0479">Metal-binding</keyword>
<dbReference type="InterPro" id="IPR019786">
    <property type="entry name" value="Zinc_finger_PHD-type_CS"/>
</dbReference>
<dbReference type="InterPro" id="IPR001965">
    <property type="entry name" value="Znf_PHD"/>
</dbReference>
<reference evidence="6" key="1">
    <citation type="submission" date="2022-03" db="EMBL/GenBank/DDBJ databases">
        <authorList>
            <person name="Tunstrom K."/>
        </authorList>
    </citation>
    <scope>NUCLEOTIDE SEQUENCE</scope>
</reference>
<dbReference type="CDD" id="cd15489">
    <property type="entry name" value="PHD_SF"/>
    <property type="match status" value="1"/>
</dbReference>
<dbReference type="InterPro" id="IPR011011">
    <property type="entry name" value="Znf_FYVE_PHD"/>
</dbReference>
<proteinExistence type="predicted"/>
<evidence type="ECO:0000256" key="1">
    <source>
        <dbReference type="ARBA" id="ARBA00022723"/>
    </source>
</evidence>
<dbReference type="SMART" id="SM00249">
    <property type="entry name" value="PHD"/>
    <property type="match status" value="1"/>
</dbReference>
<evidence type="ECO:0000313" key="6">
    <source>
        <dbReference type="EMBL" id="CAH2087003.1"/>
    </source>
</evidence>
<feature type="compositionally biased region" description="Polar residues" evidence="4">
    <location>
        <begin position="1"/>
        <end position="10"/>
    </location>
</feature>
<evidence type="ECO:0000259" key="5">
    <source>
        <dbReference type="SMART" id="SM00249"/>
    </source>
</evidence>
<dbReference type="PROSITE" id="PS01359">
    <property type="entry name" value="ZF_PHD_1"/>
    <property type="match status" value="1"/>
</dbReference>
<dbReference type="EMBL" id="CAKOGL010000006">
    <property type="protein sequence ID" value="CAH2087003.1"/>
    <property type="molecule type" value="Genomic_DNA"/>
</dbReference>
<evidence type="ECO:0000256" key="3">
    <source>
        <dbReference type="ARBA" id="ARBA00022833"/>
    </source>
</evidence>
<evidence type="ECO:0000256" key="2">
    <source>
        <dbReference type="ARBA" id="ARBA00022771"/>
    </source>
</evidence>
<organism evidence="6 7">
    <name type="scientific">Euphydryas editha</name>
    <name type="common">Edith's checkerspot</name>
    <dbReference type="NCBI Taxonomy" id="104508"/>
    <lineage>
        <taxon>Eukaryota</taxon>
        <taxon>Metazoa</taxon>
        <taxon>Ecdysozoa</taxon>
        <taxon>Arthropoda</taxon>
        <taxon>Hexapoda</taxon>
        <taxon>Insecta</taxon>
        <taxon>Pterygota</taxon>
        <taxon>Neoptera</taxon>
        <taxon>Endopterygota</taxon>
        <taxon>Lepidoptera</taxon>
        <taxon>Glossata</taxon>
        <taxon>Ditrysia</taxon>
        <taxon>Papilionoidea</taxon>
        <taxon>Nymphalidae</taxon>
        <taxon>Nymphalinae</taxon>
        <taxon>Euphydryas</taxon>
    </lineage>
</organism>
<keyword evidence="2" id="KW-0863">Zinc-finger</keyword>
<dbReference type="Proteomes" id="UP001153954">
    <property type="component" value="Unassembled WGS sequence"/>
</dbReference>
<keyword evidence="7" id="KW-1185">Reference proteome</keyword>
<evidence type="ECO:0000256" key="4">
    <source>
        <dbReference type="SAM" id="MobiDB-lite"/>
    </source>
</evidence>
<dbReference type="SUPFAM" id="SSF57903">
    <property type="entry name" value="FYVE/PHD zinc finger"/>
    <property type="match status" value="1"/>
</dbReference>
<dbReference type="InterPro" id="IPR013083">
    <property type="entry name" value="Znf_RING/FYVE/PHD"/>
</dbReference>
<feature type="region of interest" description="Disordered" evidence="4">
    <location>
        <begin position="1"/>
        <end position="32"/>
    </location>
</feature>
<dbReference type="Gene3D" id="3.30.40.10">
    <property type="entry name" value="Zinc/RING finger domain, C3HC4 (zinc finger)"/>
    <property type="match status" value="1"/>
</dbReference>
<feature type="compositionally biased region" description="Low complexity" evidence="4">
    <location>
        <begin position="11"/>
        <end position="31"/>
    </location>
</feature>
<sequence>MAQEQNKAPESSSKASTSSCKPSTSSDSSDAIAVTNDIHNTLTGPLDISQPSTSSFASTSSLTVPVNVISPVPSGKFVSGQGKRKSKKRTTTFLLTSSPNMAELKYKREIAAEKPSHKRKQAVTKSLYIDDDSDEERSDQEDEEDDCACIYCNDLYSRSKPGEGWLMCRRCNRWVHAACADLPKRTKKFVCELCN</sequence>
<feature type="region of interest" description="Disordered" evidence="4">
    <location>
        <begin position="41"/>
        <end position="60"/>
    </location>
</feature>
<feature type="domain" description="Zinc finger PHD-type" evidence="5">
    <location>
        <begin position="148"/>
        <end position="195"/>
    </location>
</feature>
<protein>
    <recommendedName>
        <fullName evidence="5">Zinc finger PHD-type domain-containing protein</fullName>
    </recommendedName>
</protein>
<feature type="compositionally biased region" description="Acidic residues" evidence="4">
    <location>
        <begin position="129"/>
        <end position="140"/>
    </location>
</feature>
<dbReference type="GO" id="GO:0008270">
    <property type="term" value="F:zinc ion binding"/>
    <property type="evidence" value="ECO:0007669"/>
    <property type="project" value="UniProtKB-KW"/>
</dbReference>
<dbReference type="AlphaFoldDB" id="A0AAU9TLX0"/>
<evidence type="ECO:0000313" key="7">
    <source>
        <dbReference type="Proteomes" id="UP001153954"/>
    </source>
</evidence>
<gene>
    <name evidence="6" type="ORF">EEDITHA_LOCUS3308</name>
</gene>
<feature type="compositionally biased region" description="Low complexity" evidence="4">
    <location>
        <begin position="49"/>
        <end position="60"/>
    </location>
</feature>
<accession>A0AAU9TLX0</accession>
<keyword evidence="3" id="KW-0862">Zinc</keyword>
<comment type="caution">
    <text evidence="6">The sequence shown here is derived from an EMBL/GenBank/DDBJ whole genome shotgun (WGS) entry which is preliminary data.</text>
</comment>
<feature type="region of interest" description="Disordered" evidence="4">
    <location>
        <begin position="110"/>
        <end position="140"/>
    </location>
</feature>
<name>A0AAU9TLX0_EUPED</name>